<dbReference type="InterPro" id="IPR035874">
    <property type="entry name" value="IDS"/>
</dbReference>
<organism evidence="8 9">
    <name type="scientific">Persicirhabdus sediminis</name>
    <dbReference type="NCBI Taxonomy" id="454144"/>
    <lineage>
        <taxon>Bacteria</taxon>
        <taxon>Pseudomonadati</taxon>
        <taxon>Verrucomicrobiota</taxon>
        <taxon>Verrucomicrobiia</taxon>
        <taxon>Verrucomicrobiales</taxon>
        <taxon>Verrucomicrobiaceae</taxon>
        <taxon>Persicirhabdus</taxon>
    </lineage>
</organism>
<dbReference type="SUPFAM" id="SSF53649">
    <property type="entry name" value="Alkaline phosphatase-like"/>
    <property type="match status" value="1"/>
</dbReference>
<evidence type="ECO:0000256" key="5">
    <source>
        <dbReference type="ARBA" id="ARBA00022801"/>
    </source>
</evidence>
<evidence type="ECO:0000313" key="8">
    <source>
        <dbReference type="EMBL" id="MBK1791212.1"/>
    </source>
</evidence>
<evidence type="ECO:0000256" key="3">
    <source>
        <dbReference type="ARBA" id="ARBA00022723"/>
    </source>
</evidence>
<dbReference type="PANTHER" id="PTHR45953:SF1">
    <property type="entry name" value="IDURONATE 2-SULFATASE"/>
    <property type="match status" value="1"/>
</dbReference>
<keyword evidence="3" id="KW-0479">Metal-binding</keyword>
<keyword evidence="9" id="KW-1185">Reference proteome</keyword>
<comment type="cofactor">
    <cofactor evidence="1">
        <name>Ca(2+)</name>
        <dbReference type="ChEBI" id="CHEBI:29108"/>
    </cofactor>
</comment>
<dbReference type="Gene3D" id="3.40.720.10">
    <property type="entry name" value="Alkaline Phosphatase, subunit A"/>
    <property type="match status" value="1"/>
</dbReference>
<proteinExistence type="inferred from homology"/>
<feature type="domain" description="Sulfatase N-terminal" evidence="7">
    <location>
        <begin position="26"/>
        <end position="365"/>
    </location>
</feature>
<dbReference type="Pfam" id="PF00884">
    <property type="entry name" value="Sulfatase"/>
    <property type="match status" value="1"/>
</dbReference>
<evidence type="ECO:0000259" key="7">
    <source>
        <dbReference type="Pfam" id="PF00884"/>
    </source>
</evidence>
<name>A0A8J7MEG6_9BACT</name>
<dbReference type="InterPro" id="IPR017850">
    <property type="entry name" value="Alkaline_phosphatase_core_sf"/>
</dbReference>
<dbReference type="GO" id="GO:0046872">
    <property type="term" value="F:metal ion binding"/>
    <property type="evidence" value="ECO:0007669"/>
    <property type="project" value="UniProtKB-KW"/>
</dbReference>
<evidence type="ECO:0000256" key="6">
    <source>
        <dbReference type="ARBA" id="ARBA00022837"/>
    </source>
</evidence>
<protein>
    <submittedName>
        <fullName evidence="8">Sulfatase</fullName>
    </submittedName>
</protein>
<reference evidence="8" key="1">
    <citation type="submission" date="2021-01" db="EMBL/GenBank/DDBJ databases">
        <title>Modified the classification status of verrucomicrobia.</title>
        <authorList>
            <person name="Feng X."/>
        </authorList>
    </citation>
    <scope>NUCLEOTIDE SEQUENCE</scope>
    <source>
        <strain evidence="8">_KCTC 22039</strain>
    </source>
</reference>
<evidence type="ECO:0000313" key="9">
    <source>
        <dbReference type="Proteomes" id="UP000624703"/>
    </source>
</evidence>
<keyword evidence="6" id="KW-0106">Calcium</keyword>
<dbReference type="EMBL" id="JAENIM010000039">
    <property type="protein sequence ID" value="MBK1791212.1"/>
    <property type="molecule type" value="Genomic_DNA"/>
</dbReference>
<comment type="caution">
    <text evidence="8">The sequence shown here is derived from an EMBL/GenBank/DDBJ whole genome shotgun (WGS) entry which is preliminary data.</text>
</comment>
<evidence type="ECO:0000256" key="4">
    <source>
        <dbReference type="ARBA" id="ARBA00022729"/>
    </source>
</evidence>
<dbReference type="InterPro" id="IPR024607">
    <property type="entry name" value="Sulfatase_CS"/>
</dbReference>
<dbReference type="PROSITE" id="PS00149">
    <property type="entry name" value="SULFATASE_2"/>
    <property type="match status" value="1"/>
</dbReference>
<dbReference type="PANTHER" id="PTHR45953">
    <property type="entry name" value="IDURONATE 2-SULFATASE"/>
    <property type="match status" value="1"/>
</dbReference>
<dbReference type="InterPro" id="IPR000917">
    <property type="entry name" value="Sulfatase_N"/>
</dbReference>
<evidence type="ECO:0000256" key="1">
    <source>
        <dbReference type="ARBA" id="ARBA00001913"/>
    </source>
</evidence>
<dbReference type="GO" id="GO:0005737">
    <property type="term" value="C:cytoplasm"/>
    <property type="evidence" value="ECO:0007669"/>
    <property type="project" value="TreeGrafter"/>
</dbReference>
<keyword evidence="4" id="KW-0732">Signal</keyword>
<evidence type="ECO:0000256" key="2">
    <source>
        <dbReference type="ARBA" id="ARBA00008779"/>
    </source>
</evidence>
<keyword evidence="5" id="KW-0378">Hydrolase</keyword>
<dbReference type="GO" id="GO:0004423">
    <property type="term" value="F:iduronate-2-sulfatase activity"/>
    <property type="evidence" value="ECO:0007669"/>
    <property type="project" value="InterPro"/>
</dbReference>
<gene>
    <name evidence="8" type="ORF">JIN82_08615</name>
</gene>
<dbReference type="RefSeq" id="WP_200311226.1">
    <property type="nucleotide sequence ID" value="NZ_JAENIM010000039.1"/>
</dbReference>
<accession>A0A8J7MEG6</accession>
<dbReference type="Proteomes" id="UP000624703">
    <property type="component" value="Unassembled WGS sequence"/>
</dbReference>
<dbReference type="AlphaFoldDB" id="A0A8J7MEG6"/>
<dbReference type="CDD" id="cd16030">
    <property type="entry name" value="iduronate-2-sulfatase"/>
    <property type="match status" value="1"/>
</dbReference>
<comment type="similarity">
    <text evidence="2">Belongs to the sulfatase family.</text>
</comment>
<sequence length="462" mass="52399">MKSLILTAATIISPMLIQPATAEQRPNILFISADDMNDWLGYTGKNPDVITPNIDKLASEGTVFLQAHCQNPICGPSRASIMTSMYSSTIDVMTQVSDDVVAKKANKMGSRLMHEYFRDHGYKTMAVGKIMHKHVPKGSVDMSGGRGDWGRLPNKNDSLNFKSRFTITDWGAYPESDEGMSDYKAAKWAIDRLQEDHDKPFLLMVGFIRPHVPWFVPKKWFDFYPDPEKLTLPPYSPNELDDVPEMSKKVNLYHGMPQTDWLIKEKQWPNMVQAYLASITFADHYVGEVLNALESSKYKDNTIVIFWSDHGYHLGEKGITQKHSLWERSSHVPLIIKAPNHKGGQKNTSPVGLIDMYPTLVELAGLPANDKLEGISLAPLMKKPAESVRKGITTTYSGNNHAVQTDRYRYIKYRDGSAELYDHNNDYKEWVNLANNPEYQKVVEELDQLIPVYTGDGHHQKH</sequence>